<feature type="region of interest" description="Disordered" evidence="1">
    <location>
        <begin position="1"/>
        <end position="24"/>
    </location>
</feature>
<evidence type="ECO:0000256" key="1">
    <source>
        <dbReference type="SAM" id="MobiDB-lite"/>
    </source>
</evidence>
<evidence type="ECO:0000313" key="3">
    <source>
        <dbReference type="Proteomes" id="UP000275267"/>
    </source>
</evidence>
<dbReference type="EMBL" id="PQIB02000014">
    <property type="protein sequence ID" value="RLM70314.1"/>
    <property type="molecule type" value="Genomic_DNA"/>
</dbReference>
<evidence type="ECO:0000313" key="2">
    <source>
        <dbReference type="EMBL" id="RLM70314.1"/>
    </source>
</evidence>
<gene>
    <name evidence="2" type="ORF">C2845_PM17G09660</name>
</gene>
<protein>
    <submittedName>
        <fullName evidence="2">Uncharacterized protein</fullName>
    </submittedName>
</protein>
<organism evidence="2 3">
    <name type="scientific">Panicum miliaceum</name>
    <name type="common">Proso millet</name>
    <name type="synonym">Broomcorn millet</name>
    <dbReference type="NCBI Taxonomy" id="4540"/>
    <lineage>
        <taxon>Eukaryota</taxon>
        <taxon>Viridiplantae</taxon>
        <taxon>Streptophyta</taxon>
        <taxon>Embryophyta</taxon>
        <taxon>Tracheophyta</taxon>
        <taxon>Spermatophyta</taxon>
        <taxon>Magnoliopsida</taxon>
        <taxon>Liliopsida</taxon>
        <taxon>Poales</taxon>
        <taxon>Poaceae</taxon>
        <taxon>PACMAD clade</taxon>
        <taxon>Panicoideae</taxon>
        <taxon>Panicodae</taxon>
        <taxon>Paniceae</taxon>
        <taxon>Panicinae</taxon>
        <taxon>Panicum</taxon>
        <taxon>Panicum sect. Panicum</taxon>
    </lineage>
</organism>
<feature type="region of interest" description="Disordered" evidence="1">
    <location>
        <begin position="137"/>
        <end position="159"/>
    </location>
</feature>
<dbReference type="AlphaFoldDB" id="A0A3L6Q4D3"/>
<sequence length="283" mass="32014">MTLQHDGLERRASARASARNNLKRASHSLEFRPEERLGLVSGRIHRWIKKAFHCLALRKFEREFDVELHGTDDDRELMAPHNARHEASGMPEIDRSVARVHAAIYEASVCLDVQFIAETTLSDSVRRMIKKSDDMYNSNLHRSENSAKTSDPDLVAGSSGSRMNSQFSMFSQPHRNFDSSTGGKLPLHGPRREDVVNLCGVRCTYWAIGVSLKPGGLVKLFVVSAFCYSLFQRPNGHPDTLKRYYFFSNISENLLKDIENADKDVLSRVLGNLPKLDLFIIPI</sequence>
<accession>A0A3L6Q4D3</accession>
<comment type="caution">
    <text evidence="2">The sequence shown here is derived from an EMBL/GenBank/DDBJ whole genome shotgun (WGS) entry which is preliminary data.</text>
</comment>
<name>A0A3L6Q4D3_PANMI</name>
<proteinExistence type="predicted"/>
<feature type="compositionally biased region" description="Basic and acidic residues" evidence="1">
    <location>
        <begin position="1"/>
        <end position="12"/>
    </location>
</feature>
<keyword evidence="3" id="KW-1185">Reference proteome</keyword>
<reference evidence="3" key="1">
    <citation type="journal article" date="2019" name="Nat. Commun.">
        <title>The genome of broomcorn millet.</title>
        <authorList>
            <person name="Zou C."/>
            <person name="Miki D."/>
            <person name="Li D."/>
            <person name="Tang Q."/>
            <person name="Xiao L."/>
            <person name="Rajput S."/>
            <person name="Deng P."/>
            <person name="Jia W."/>
            <person name="Huang R."/>
            <person name="Zhang M."/>
            <person name="Sun Y."/>
            <person name="Hu J."/>
            <person name="Fu X."/>
            <person name="Schnable P.S."/>
            <person name="Li F."/>
            <person name="Zhang H."/>
            <person name="Feng B."/>
            <person name="Zhu X."/>
            <person name="Liu R."/>
            <person name="Schnable J.C."/>
            <person name="Zhu J.-K."/>
            <person name="Zhang H."/>
        </authorList>
    </citation>
    <scope>NUCLEOTIDE SEQUENCE [LARGE SCALE GENOMIC DNA]</scope>
</reference>
<dbReference type="Proteomes" id="UP000275267">
    <property type="component" value="Unassembled WGS sequence"/>
</dbReference>
<dbReference type="OrthoDB" id="696486at2759"/>